<dbReference type="GO" id="GO:0043565">
    <property type="term" value="F:sequence-specific DNA binding"/>
    <property type="evidence" value="ECO:0007669"/>
    <property type="project" value="TreeGrafter"/>
</dbReference>
<dbReference type="AlphaFoldDB" id="A0A485LYS4"/>
<dbReference type="Gene3D" id="3.30.70.920">
    <property type="match status" value="1"/>
</dbReference>
<dbReference type="InterPro" id="IPR011008">
    <property type="entry name" value="Dimeric_a/b-barrel"/>
</dbReference>
<name>A0A485LYS4_9ZZZZ</name>
<protein>
    <submittedName>
        <fullName evidence="2">AsnC family protein</fullName>
    </submittedName>
</protein>
<dbReference type="SUPFAM" id="SSF54909">
    <property type="entry name" value="Dimeric alpha+beta barrel"/>
    <property type="match status" value="1"/>
</dbReference>
<dbReference type="GO" id="GO:0043200">
    <property type="term" value="P:response to amino acid"/>
    <property type="evidence" value="ECO:0007669"/>
    <property type="project" value="TreeGrafter"/>
</dbReference>
<gene>
    <name evidence="2" type="ORF">SCFA_220052</name>
</gene>
<dbReference type="PANTHER" id="PTHR30154">
    <property type="entry name" value="LEUCINE-RESPONSIVE REGULATORY PROTEIN"/>
    <property type="match status" value="1"/>
</dbReference>
<proteinExistence type="predicted"/>
<dbReference type="InterPro" id="IPR019887">
    <property type="entry name" value="Tscrpt_reg_AsnC/Lrp_C"/>
</dbReference>
<sequence length="91" mass="9981">MVTAVILLKVARDRITEIAETLAGMEGISEVFSVSGRYDLVAIARVGSNEDLAELVTGRMLKIEGIQNTETMLAFRAYSRHDLEGMFAIGF</sequence>
<dbReference type="Pfam" id="PF01037">
    <property type="entry name" value="AsnC_trans_reg"/>
    <property type="match status" value="1"/>
</dbReference>
<accession>A0A485LYS4</accession>
<organism evidence="2">
    <name type="scientific">anaerobic digester metagenome</name>
    <dbReference type="NCBI Taxonomy" id="1263854"/>
    <lineage>
        <taxon>unclassified sequences</taxon>
        <taxon>metagenomes</taxon>
        <taxon>ecological metagenomes</taxon>
    </lineage>
</organism>
<reference evidence="2" key="1">
    <citation type="submission" date="2019-03" db="EMBL/GenBank/DDBJ databases">
        <authorList>
            <person name="Hao L."/>
        </authorList>
    </citation>
    <scope>NUCLEOTIDE SEQUENCE</scope>
</reference>
<evidence type="ECO:0000259" key="1">
    <source>
        <dbReference type="Pfam" id="PF01037"/>
    </source>
</evidence>
<dbReference type="EMBL" id="CAADRM010000084">
    <property type="protein sequence ID" value="VFU13807.1"/>
    <property type="molecule type" value="Genomic_DNA"/>
</dbReference>
<evidence type="ECO:0000313" key="2">
    <source>
        <dbReference type="EMBL" id="VFU13807.1"/>
    </source>
</evidence>
<feature type="domain" description="Transcription regulator AsnC/Lrp ligand binding" evidence="1">
    <location>
        <begin position="6"/>
        <end position="76"/>
    </location>
</feature>
<dbReference type="PANTHER" id="PTHR30154:SF34">
    <property type="entry name" value="TRANSCRIPTIONAL REGULATOR AZLB"/>
    <property type="match status" value="1"/>
</dbReference>
<dbReference type="GO" id="GO:0005829">
    <property type="term" value="C:cytosol"/>
    <property type="evidence" value="ECO:0007669"/>
    <property type="project" value="TreeGrafter"/>
</dbReference>